<evidence type="ECO:0000256" key="4">
    <source>
        <dbReference type="ARBA" id="ARBA00023163"/>
    </source>
</evidence>
<evidence type="ECO:0000256" key="1">
    <source>
        <dbReference type="ARBA" id="ARBA00010641"/>
    </source>
</evidence>
<dbReference type="Pfam" id="PF04542">
    <property type="entry name" value="Sigma70_r2"/>
    <property type="match status" value="1"/>
</dbReference>
<dbReference type="InterPro" id="IPR007627">
    <property type="entry name" value="RNA_pol_sigma70_r2"/>
</dbReference>
<feature type="domain" description="RNA polymerase sigma factor 70 region 4 type 2" evidence="6">
    <location>
        <begin position="129"/>
        <end position="180"/>
    </location>
</feature>
<comment type="similarity">
    <text evidence="1">Belongs to the sigma-70 factor family. ECF subfamily.</text>
</comment>
<dbReference type="InterPro" id="IPR013249">
    <property type="entry name" value="RNA_pol_sigma70_r4_t2"/>
</dbReference>
<dbReference type="SUPFAM" id="SSF88659">
    <property type="entry name" value="Sigma3 and sigma4 domains of RNA polymerase sigma factors"/>
    <property type="match status" value="1"/>
</dbReference>
<dbReference type="AlphaFoldDB" id="A0A1B2HAH9"/>
<dbReference type="Gene3D" id="1.10.10.10">
    <property type="entry name" value="Winged helix-like DNA-binding domain superfamily/Winged helix DNA-binding domain"/>
    <property type="match status" value="1"/>
</dbReference>
<reference evidence="7 8" key="1">
    <citation type="submission" date="2016-07" db="EMBL/GenBank/DDBJ databases">
        <title>Complete genome sequence of the Lentzea guizhouensis DHS C013.</title>
        <authorList>
            <person name="Cao C."/>
        </authorList>
    </citation>
    <scope>NUCLEOTIDE SEQUENCE [LARGE SCALE GENOMIC DNA]</scope>
    <source>
        <strain evidence="7 8">DHS C013</strain>
    </source>
</reference>
<evidence type="ECO:0000256" key="3">
    <source>
        <dbReference type="ARBA" id="ARBA00023082"/>
    </source>
</evidence>
<evidence type="ECO:0000259" key="6">
    <source>
        <dbReference type="Pfam" id="PF08281"/>
    </source>
</evidence>
<dbReference type="Gene3D" id="1.10.1740.10">
    <property type="match status" value="1"/>
</dbReference>
<dbReference type="InterPro" id="IPR013325">
    <property type="entry name" value="RNA_pol_sigma_r2"/>
</dbReference>
<evidence type="ECO:0000313" key="7">
    <source>
        <dbReference type="EMBL" id="ANZ34721.1"/>
    </source>
</evidence>
<dbReference type="GO" id="GO:0003677">
    <property type="term" value="F:DNA binding"/>
    <property type="evidence" value="ECO:0007669"/>
    <property type="project" value="InterPro"/>
</dbReference>
<evidence type="ECO:0000259" key="5">
    <source>
        <dbReference type="Pfam" id="PF04542"/>
    </source>
</evidence>
<dbReference type="Proteomes" id="UP000093053">
    <property type="component" value="Chromosome"/>
</dbReference>
<dbReference type="GO" id="GO:0006352">
    <property type="term" value="P:DNA-templated transcription initiation"/>
    <property type="evidence" value="ECO:0007669"/>
    <property type="project" value="InterPro"/>
</dbReference>
<dbReference type="OrthoDB" id="5518337at2"/>
<dbReference type="InterPro" id="IPR014284">
    <property type="entry name" value="RNA_pol_sigma-70_dom"/>
</dbReference>
<proteinExistence type="inferred from homology"/>
<keyword evidence="4" id="KW-0804">Transcription</keyword>
<protein>
    <recommendedName>
        <fullName evidence="9">RNA polymerase subunit sigma-70</fullName>
    </recommendedName>
</protein>
<keyword evidence="8" id="KW-1185">Reference proteome</keyword>
<dbReference type="KEGG" id="led:BBK82_00140"/>
<evidence type="ECO:0000313" key="8">
    <source>
        <dbReference type="Proteomes" id="UP000093053"/>
    </source>
</evidence>
<gene>
    <name evidence="7" type="ORF">BBK82_00140</name>
</gene>
<keyword evidence="2" id="KW-0805">Transcription regulation</keyword>
<evidence type="ECO:0000256" key="2">
    <source>
        <dbReference type="ARBA" id="ARBA00023015"/>
    </source>
</evidence>
<dbReference type="Pfam" id="PF08281">
    <property type="entry name" value="Sigma70_r4_2"/>
    <property type="match status" value="1"/>
</dbReference>
<feature type="domain" description="RNA polymerase sigma-70 region 2" evidence="5">
    <location>
        <begin position="28"/>
        <end position="96"/>
    </location>
</feature>
<dbReference type="PANTHER" id="PTHR43133">
    <property type="entry name" value="RNA POLYMERASE ECF-TYPE SIGMA FACTO"/>
    <property type="match status" value="1"/>
</dbReference>
<dbReference type="PANTHER" id="PTHR43133:SF25">
    <property type="entry name" value="RNA POLYMERASE SIGMA FACTOR RFAY-RELATED"/>
    <property type="match status" value="1"/>
</dbReference>
<sequence length="193" mass="21637">MSIETAPSARTGGPGVSQPLERDAWVELYDRHARDLHRYLALRVDAAIADDLVSESFLTAWERRGTFDPARASLKAWLFGIATNLLRQHVRTEGRRLRAWARDHGRRVVTDHVEDRTAAVVDAKSLMNDLTEALADLRPEERDVLLMTAWADLTAAEVAEVTETPVATVRTRLFRARTKLRARINGQEGDGDA</sequence>
<name>A0A1B2HAH9_9PSEU</name>
<dbReference type="InterPro" id="IPR013324">
    <property type="entry name" value="RNA_pol_sigma_r3/r4-like"/>
</dbReference>
<keyword evidence="3" id="KW-0731">Sigma factor</keyword>
<dbReference type="STRING" id="1586287.BBK82_00140"/>
<evidence type="ECO:0008006" key="9">
    <source>
        <dbReference type="Google" id="ProtNLM"/>
    </source>
</evidence>
<dbReference type="InterPro" id="IPR039425">
    <property type="entry name" value="RNA_pol_sigma-70-like"/>
</dbReference>
<dbReference type="NCBIfam" id="TIGR02937">
    <property type="entry name" value="sigma70-ECF"/>
    <property type="match status" value="1"/>
</dbReference>
<dbReference type="SUPFAM" id="SSF88946">
    <property type="entry name" value="Sigma2 domain of RNA polymerase sigma factors"/>
    <property type="match status" value="1"/>
</dbReference>
<organism evidence="7 8">
    <name type="scientific">Lentzea guizhouensis</name>
    <dbReference type="NCBI Taxonomy" id="1586287"/>
    <lineage>
        <taxon>Bacteria</taxon>
        <taxon>Bacillati</taxon>
        <taxon>Actinomycetota</taxon>
        <taxon>Actinomycetes</taxon>
        <taxon>Pseudonocardiales</taxon>
        <taxon>Pseudonocardiaceae</taxon>
        <taxon>Lentzea</taxon>
    </lineage>
</organism>
<dbReference type="EMBL" id="CP016793">
    <property type="protein sequence ID" value="ANZ34721.1"/>
    <property type="molecule type" value="Genomic_DNA"/>
</dbReference>
<dbReference type="CDD" id="cd06171">
    <property type="entry name" value="Sigma70_r4"/>
    <property type="match status" value="1"/>
</dbReference>
<dbReference type="GO" id="GO:0016987">
    <property type="term" value="F:sigma factor activity"/>
    <property type="evidence" value="ECO:0007669"/>
    <property type="project" value="UniProtKB-KW"/>
</dbReference>
<accession>A0A1B2HAH9</accession>
<dbReference type="InterPro" id="IPR036388">
    <property type="entry name" value="WH-like_DNA-bd_sf"/>
</dbReference>